<dbReference type="InterPro" id="IPR023408">
    <property type="entry name" value="MscS_beta-dom_sf"/>
</dbReference>
<feature type="transmembrane region" description="Helical" evidence="5">
    <location>
        <begin position="39"/>
        <end position="57"/>
    </location>
</feature>
<dbReference type="SUPFAM" id="SSF50182">
    <property type="entry name" value="Sm-like ribonucleoproteins"/>
    <property type="match status" value="1"/>
</dbReference>
<evidence type="ECO:0000256" key="5">
    <source>
        <dbReference type="SAM" id="Phobius"/>
    </source>
</evidence>
<proteinExistence type="predicted"/>
<organism evidence="7 8">
    <name type="scientific">Notoacmeibacter ruber</name>
    <dbReference type="NCBI Taxonomy" id="2670375"/>
    <lineage>
        <taxon>Bacteria</taxon>
        <taxon>Pseudomonadati</taxon>
        <taxon>Pseudomonadota</taxon>
        <taxon>Alphaproteobacteria</taxon>
        <taxon>Hyphomicrobiales</taxon>
        <taxon>Notoacmeibacteraceae</taxon>
        <taxon>Notoacmeibacter</taxon>
    </lineage>
</organism>
<dbReference type="Gene3D" id="2.30.30.60">
    <property type="match status" value="1"/>
</dbReference>
<name>A0A3L7JA21_9HYPH</name>
<dbReference type="EMBL" id="RCWN01000001">
    <property type="protein sequence ID" value="RLQ87340.1"/>
    <property type="molecule type" value="Genomic_DNA"/>
</dbReference>
<evidence type="ECO:0000256" key="4">
    <source>
        <dbReference type="ARBA" id="ARBA00023136"/>
    </source>
</evidence>
<reference evidence="7 8" key="1">
    <citation type="submission" date="2018-10" db="EMBL/GenBank/DDBJ databases">
        <title>Notoacmeibacter sp. M2BS9Y-3-1, whole genome shotgun sequence.</title>
        <authorList>
            <person name="Tuo L."/>
        </authorList>
    </citation>
    <scope>NUCLEOTIDE SEQUENCE [LARGE SCALE GENOMIC DNA]</scope>
    <source>
        <strain evidence="7 8">M2BS9Y-3-1</strain>
    </source>
</reference>
<gene>
    <name evidence="7" type="ORF">D8780_03070</name>
</gene>
<evidence type="ECO:0000259" key="6">
    <source>
        <dbReference type="Pfam" id="PF00924"/>
    </source>
</evidence>
<evidence type="ECO:0000256" key="3">
    <source>
        <dbReference type="ARBA" id="ARBA00022989"/>
    </source>
</evidence>
<dbReference type="PANTHER" id="PTHR30566:SF27">
    <property type="entry name" value="MECHANOSENSITIVE ION CHANNEL PROTEIN"/>
    <property type="match status" value="1"/>
</dbReference>
<dbReference type="InterPro" id="IPR010920">
    <property type="entry name" value="LSM_dom_sf"/>
</dbReference>
<evidence type="ECO:0000313" key="8">
    <source>
        <dbReference type="Proteomes" id="UP000281094"/>
    </source>
</evidence>
<dbReference type="Proteomes" id="UP000281094">
    <property type="component" value="Unassembled WGS sequence"/>
</dbReference>
<sequence>MLTVWNRSPAPKLAIVSFSVCGALSVTLSSLSPSFVTLLTGPVAWSLYLLALALIARTTTEKLYIQRLEKQYRNRHRAACRAAINGVLIIGLLALWIDQLQTLLLSLTAVMVALVIATKELIMCAGGAALRIGGHLFRVGDRIEIHGLRGEVIDHGLFSTTLQELPPVGSGHRGTGRTFVLPNSVFLLDAVKLEPTPRRYAPHGFALTLHPSVSVRAALDAVQEIVADATMRDAERAERFHRLVSARAGCEDCGPTPSIAVRTNERGGAVLHVNLYCLVEEASNLETAITFAFLEEMERNAMGEHSSDRLTRTADALRRHAAGATYVDEEMAASERGSFRAA</sequence>
<dbReference type="AlphaFoldDB" id="A0A3L7JA21"/>
<keyword evidence="8" id="KW-1185">Reference proteome</keyword>
<dbReference type="GO" id="GO:0016020">
    <property type="term" value="C:membrane"/>
    <property type="evidence" value="ECO:0007669"/>
    <property type="project" value="UniProtKB-SubCell"/>
</dbReference>
<keyword evidence="3 5" id="KW-1133">Transmembrane helix</keyword>
<dbReference type="PANTHER" id="PTHR30566">
    <property type="entry name" value="YNAI-RELATED MECHANOSENSITIVE ION CHANNEL"/>
    <property type="match status" value="1"/>
</dbReference>
<accession>A0A3L7JA21</accession>
<evidence type="ECO:0000256" key="1">
    <source>
        <dbReference type="ARBA" id="ARBA00004370"/>
    </source>
</evidence>
<comment type="caution">
    <text evidence="7">The sequence shown here is derived from an EMBL/GenBank/DDBJ whole genome shotgun (WGS) entry which is preliminary data.</text>
</comment>
<protein>
    <submittedName>
        <fullName evidence="7">Mechanosensitive ion channel family protein</fullName>
    </submittedName>
</protein>
<comment type="subcellular location">
    <subcellularLocation>
        <location evidence="1">Membrane</location>
    </subcellularLocation>
</comment>
<dbReference type="GO" id="GO:0008381">
    <property type="term" value="F:mechanosensitive monoatomic ion channel activity"/>
    <property type="evidence" value="ECO:0007669"/>
    <property type="project" value="UniProtKB-ARBA"/>
</dbReference>
<evidence type="ECO:0000313" key="7">
    <source>
        <dbReference type="EMBL" id="RLQ87340.1"/>
    </source>
</evidence>
<feature type="domain" description="Mechanosensitive ion channel MscS" evidence="6">
    <location>
        <begin position="136"/>
        <end position="164"/>
    </location>
</feature>
<dbReference type="InterPro" id="IPR006685">
    <property type="entry name" value="MscS_channel_2nd"/>
</dbReference>
<feature type="transmembrane region" description="Helical" evidence="5">
    <location>
        <begin position="103"/>
        <end position="122"/>
    </location>
</feature>
<feature type="transmembrane region" description="Helical" evidence="5">
    <location>
        <begin position="78"/>
        <end position="97"/>
    </location>
</feature>
<keyword evidence="4 5" id="KW-0472">Membrane</keyword>
<dbReference type="Pfam" id="PF00924">
    <property type="entry name" value="MS_channel_2nd"/>
    <property type="match status" value="1"/>
</dbReference>
<keyword evidence="2 5" id="KW-0812">Transmembrane</keyword>
<evidence type="ECO:0000256" key="2">
    <source>
        <dbReference type="ARBA" id="ARBA00022692"/>
    </source>
</evidence>